<dbReference type="InterPro" id="IPR029058">
    <property type="entry name" value="AB_hydrolase_fold"/>
</dbReference>
<dbReference type="PANTHER" id="PTHR37471:SF1">
    <property type="entry name" value="AB HYDROLASE-1 DOMAIN-CONTAINING PROTEIN"/>
    <property type="match status" value="1"/>
</dbReference>
<reference evidence="2" key="1">
    <citation type="submission" date="2023-03" db="EMBL/GenBank/DDBJ databases">
        <title>Massive genome expansion in bonnet fungi (Mycena s.s.) driven by repeated elements and novel gene families across ecological guilds.</title>
        <authorList>
            <consortium name="Lawrence Berkeley National Laboratory"/>
            <person name="Harder C.B."/>
            <person name="Miyauchi S."/>
            <person name="Viragh M."/>
            <person name="Kuo A."/>
            <person name="Thoen E."/>
            <person name="Andreopoulos B."/>
            <person name="Lu D."/>
            <person name="Skrede I."/>
            <person name="Drula E."/>
            <person name="Henrissat B."/>
            <person name="Morin E."/>
            <person name="Kohler A."/>
            <person name="Barry K."/>
            <person name="LaButti K."/>
            <person name="Morin E."/>
            <person name="Salamov A."/>
            <person name="Lipzen A."/>
            <person name="Mereny Z."/>
            <person name="Hegedus B."/>
            <person name="Baldrian P."/>
            <person name="Stursova M."/>
            <person name="Weitz H."/>
            <person name="Taylor A."/>
            <person name="Grigoriev I.V."/>
            <person name="Nagy L.G."/>
            <person name="Martin F."/>
            <person name="Kauserud H."/>
        </authorList>
    </citation>
    <scope>NUCLEOTIDE SEQUENCE</scope>
    <source>
        <strain evidence="2">9284</strain>
    </source>
</reference>
<evidence type="ECO:0000313" key="2">
    <source>
        <dbReference type="EMBL" id="KAJ7611720.1"/>
    </source>
</evidence>
<evidence type="ECO:0000256" key="1">
    <source>
        <dbReference type="SAM" id="Phobius"/>
    </source>
</evidence>
<dbReference type="EMBL" id="JARKIF010000032">
    <property type="protein sequence ID" value="KAJ7611720.1"/>
    <property type="molecule type" value="Genomic_DNA"/>
</dbReference>
<name>A0AAD7B6N3_9AGAR</name>
<evidence type="ECO:0008006" key="4">
    <source>
        <dbReference type="Google" id="ProtNLM"/>
    </source>
</evidence>
<organism evidence="2 3">
    <name type="scientific">Roridomyces roridus</name>
    <dbReference type="NCBI Taxonomy" id="1738132"/>
    <lineage>
        <taxon>Eukaryota</taxon>
        <taxon>Fungi</taxon>
        <taxon>Dikarya</taxon>
        <taxon>Basidiomycota</taxon>
        <taxon>Agaricomycotina</taxon>
        <taxon>Agaricomycetes</taxon>
        <taxon>Agaricomycetidae</taxon>
        <taxon>Agaricales</taxon>
        <taxon>Marasmiineae</taxon>
        <taxon>Mycenaceae</taxon>
        <taxon>Roridomyces</taxon>
    </lineage>
</organism>
<gene>
    <name evidence="2" type="ORF">FB45DRAFT_843771</name>
</gene>
<dbReference type="Gene3D" id="3.40.50.1820">
    <property type="entry name" value="alpha/beta hydrolase"/>
    <property type="match status" value="1"/>
</dbReference>
<sequence length="516" mass="58057">MIGQSVPEYLFIRATVVALRLVAPASFWYLLACAATQSFLVSPLIAAAASCEATFYVIFRLRLKRLNRTPPPVPPRLSRSQRRALIEKCSAEISFDYASGWFLPSGSQVKRENVREWILWAMFASTSEDASPEWDEEIDEYIAVLETNIGRQVDPGRVHGVQSLRLSFDPIHALHRPLIWYLIVAGVDTLTSIFLLSLGFKHYSPGARSFPPRPLLTLFSKPAANAYFPYWYRPPRSNTPFKTPILFLHGIGIGLHPYVPMLREIIRADPTQPLLLVEFLPVSMHMTAPMPPRRATLGAINAILEDLDIPKVVLAAHSYGTFLAAQILTPPPSCSTEPGPDPAQILNTKITSLVLIDPIPLLLHLPAVAYNFLYRPPGAGRANEWQLWYFASRDLDVARVLGRCFFWEEGCLWKEDLQRFCEGGRRKVAIVLGGRDQIVPSREVRDYLTAHEPGGWGPAGGGADRWMSPSPREGELEVLWFAELDHATVFEKRERRRVLMQTLERLTDGVEDQDAI</sequence>
<keyword evidence="1" id="KW-0812">Transmembrane</keyword>
<accession>A0AAD7B6N3</accession>
<evidence type="ECO:0000313" key="3">
    <source>
        <dbReference type="Proteomes" id="UP001221142"/>
    </source>
</evidence>
<dbReference type="AlphaFoldDB" id="A0AAD7B6N3"/>
<keyword evidence="1" id="KW-1133">Transmembrane helix</keyword>
<feature type="transmembrane region" description="Helical" evidence="1">
    <location>
        <begin position="178"/>
        <end position="200"/>
    </location>
</feature>
<comment type="caution">
    <text evidence="2">The sequence shown here is derived from an EMBL/GenBank/DDBJ whole genome shotgun (WGS) entry which is preliminary data.</text>
</comment>
<dbReference type="PANTHER" id="PTHR37471">
    <property type="entry name" value="UNNAMED PRODUCT"/>
    <property type="match status" value="1"/>
</dbReference>
<feature type="transmembrane region" description="Helical" evidence="1">
    <location>
        <begin position="12"/>
        <end position="31"/>
    </location>
</feature>
<dbReference type="Proteomes" id="UP001221142">
    <property type="component" value="Unassembled WGS sequence"/>
</dbReference>
<feature type="transmembrane region" description="Helical" evidence="1">
    <location>
        <begin position="37"/>
        <end position="59"/>
    </location>
</feature>
<proteinExistence type="predicted"/>
<keyword evidence="3" id="KW-1185">Reference proteome</keyword>
<keyword evidence="1" id="KW-0472">Membrane</keyword>
<dbReference type="SUPFAM" id="SSF53474">
    <property type="entry name" value="alpha/beta-Hydrolases"/>
    <property type="match status" value="1"/>
</dbReference>
<protein>
    <recommendedName>
        <fullName evidence="4">AB hydrolase-1 domain-containing protein</fullName>
    </recommendedName>
</protein>